<name>A0A8X6TQ10_NEPPI</name>
<comment type="caution">
    <text evidence="1">The sequence shown here is derived from an EMBL/GenBank/DDBJ whole genome shotgun (WGS) entry which is preliminary data.</text>
</comment>
<evidence type="ECO:0000313" key="1">
    <source>
        <dbReference type="EMBL" id="GFT32099.1"/>
    </source>
</evidence>
<dbReference type="Proteomes" id="UP000887013">
    <property type="component" value="Unassembled WGS sequence"/>
</dbReference>
<keyword evidence="2" id="KW-1185">Reference proteome</keyword>
<organism evidence="1 2">
    <name type="scientific">Nephila pilipes</name>
    <name type="common">Giant wood spider</name>
    <name type="synonym">Nephila maculata</name>
    <dbReference type="NCBI Taxonomy" id="299642"/>
    <lineage>
        <taxon>Eukaryota</taxon>
        <taxon>Metazoa</taxon>
        <taxon>Ecdysozoa</taxon>
        <taxon>Arthropoda</taxon>
        <taxon>Chelicerata</taxon>
        <taxon>Arachnida</taxon>
        <taxon>Araneae</taxon>
        <taxon>Araneomorphae</taxon>
        <taxon>Entelegynae</taxon>
        <taxon>Araneoidea</taxon>
        <taxon>Nephilidae</taxon>
        <taxon>Nephila</taxon>
    </lineage>
</organism>
<dbReference type="EMBL" id="BMAW01013113">
    <property type="protein sequence ID" value="GFT32099.1"/>
    <property type="molecule type" value="Genomic_DNA"/>
</dbReference>
<proteinExistence type="predicted"/>
<gene>
    <name evidence="1" type="primary">AVEN_222096_1</name>
    <name evidence="1" type="ORF">NPIL_671971</name>
</gene>
<evidence type="ECO:0000313" key="2">
    <source>
        <dbReference type="Proteomes" id="UP000887013"/>
    </source>
</evidence>
<dbReference type="OrthoDB" id="425619at2759"/>
<reference evidence="1" key="1">
    <citation type="submission" date="2020-08" db="EMBL/GenBank/DDBJ databases">
        <title>Multicomponent nature underlies the extraordinary mechanical properties of spider dragline silk.</title>
        <authorList>
            <person name="Kono N."/>
            <person name="Nakamura H."/>
            <person name="Mori M."/>
            <person name="Yoshida Y."/>
            <person name="Ohtoshi R."/>
            <person name="Malay A.D."/>
            <person name="Moran D.A.P."/>
            <person name="Tomita M."/>
            <person name="Numata K."/>
            <person name="Arakawa K."/>
        </authorList>
    </citation>
    <scope>NUCLEOTIDE SEQUENCE</scope>
</reference>
<accession>A0A8X6TQ10</accession>
<protein>
    <submittedName>
        <fullName evidence="1">Uncharacterized protein</fullName>
    </submittedName>
</protein>
<dbReference type="AlphaFoldDB" id="A0A8X6TQ10"/>
<sequence>MCCYRCIIAGEKLYHMLLSKIIKFKQKNIYLTLADGTQNYVAALTTVVKLAVESKGVPTELIVFPEAEENRTLLGTDFFLSAEIVLNDLNGTKLSVKIIKSSILSTNCLQRLKIHIEEKNRRISNSV</sequence>